<feature type="transmembrane region" description="Helical" evidence="1">
    <location>
        <begin position="102"/>
        <end position="120"/>
    </location>
</feature>
<feature type="transmembrane region" description="Helical" evidence="1">
    <location>
        <begin position="31"/>
        <end position="54"/>
    </location>
</feature>
<reference evidence="2 3" key="1">
    <citation type="submission" date="2017-07" db="EMBL/GenBank/DDBJ databases">
        <title>Isolation and whole genome analysis of endospore-forming bacteria from heroin.</title>
        <authorList>
            <person name="Kalinowski J."/>
            <person name="Ahrens B."/>
            <person name="Al-Dilaimi A."/>
            <person name="Winkler A."/>
            <person name="Wibberg D."/>
            <person name="Schleenbecker U."/>
            <person name="Ruckert C."/>
            <person name="Wolfel R."/>
            <person name="Grass G."/>
        </authorList>
    </citation>
    <scope>NUCLEOTIDE SEQUENCE [LARGE SCALE GENOMIC DNA]</scope>
    <source>
        <strain evidence="2 3">7523-2</strain>
    </source>
</reference>
<name>A0A268RNG6_SHOCL</name>
<evidence type="ECO:0000313" key="3">
    <source>
        <dbReference type="Proteomes" id="UP000216133"/>
    </source>
</evidence>
<feature type="transmembrane region" description="Helical" evidence="1">
    <location>
        <begin position="6"/>
        <end position="24"/>
    </location>
</feature>
<evidence type="ECO:0000256" key="1">
    <source>
        <dbReference type="SAM" id="Phobius"/>
    </source>
</evidence>
<evidence type="ECO:0000313" key="2">
    <source>
        <dbReference type="EMBL" id="PAF21789.1"/>
    </source>
</evidence>
<comment type="caution">
    <text evidence="2">The sequence shown here is derived from an EMBL/GenBank/DDBJ whole genome shotgun (WGS) entry which is preliminary data.</text>
</comment>
<dbReference type="Proteomes" id="UP000216133">
    <property type="component" value="Unassembled WGS sequence"/>
</dbReference>
<sequence length="126" mass="13688">MDLTAPHWLYFVGILLIIGTMLMRKNVVVPAILMTFLVGYAFSGSIAAALQTIFSASLVAAGELFSIFLIIAIMTALLQSLDSLGANEQMIKPFGKVMKNATLSYLILIAITYVISLFFWPTPAVP</sequence>
<protein>
    <recommendedName>
        <fullName evidence="4">Citrate transporter-like domain-containing protein</fullName>
    </recommendedName>
</protein>
<accession>A0A268RNG6</accession>
<keyword evidence="1" id="KW-0472">Membrane</keyword>
<keyword evidence="1" id="KW-0812">Transmembrane</keyword>
<gene>
    <name evidence="2" type="ORF">CHH61_22780</name>
</gene>
<evidence type="ECO:0008006" key="4">
    <source>
        <dbReference type="Google" id="ProtNLM"/>
    </source>
</evidence>
<feature type="non-terminal residue" evidence="2">
    <location>
        <position position="126"/>
    </location>
</feature>
<proteinExistence type="predicted"/>
<dbReference type="AlphaFoldDB" id="A0A268RNG6"/>
<dbReference type="EMBL" id="NPBS01000210">
    <property type="protein sequence ID" value="PAF21789.1"/>
    <property type="molecule type" value="Genomic_DNA"/>
</dbReference>
<feature type="transmembrane region" description="Helical" evidence="1">
    <location>
        <begin position="60"/>
        <end position="81"/>
    </location>
</feature>
<organism evidence="2 3">
    <name type="scientific">Shouchella clausii</name>
    <name type="common">Alkalihalobacillus clausii</name>
    <dbReference type="NCBI Taxonomy" id="79880"/>
    <lineage>
        <taxon>Bacteria</taxon>
        <taxon>Bacillati</taxon>
        <taxon>Bacillota</taxon>
        <taxon>Bacilli</taxon>
        <taxon>Bacillales</taxon>
        <taxon>Bacillaceae</taxon>
        <taxon>Shouchella</taxon>
    </lineage>
</organism>
<keyword evidence="1" id="KW-1133">Transmembrane helix</keyword>